<feature type="transmembrane region" description="Helical" evidence="1">
    <location>
        <begin position="38"/>
        <end position="71"/>
    </location>
</feature>
<evidence type="ECO:0000256" key="1">
    <source>
        <dbReference type="SAM" id="Phobius"/>
    </source>
</evidence>
<keyword evidence="1" id="KW-0812">Transmembrane</keyword>
<name>A0A6S6TT52_9BACT</name>
<feature type="transmembrane region" description="Helical" evidence="1">
    <location>
        <begin position="155"/>
        <end position="176"/>
    </location>
</feature>
<reference evidence="2" key="1">
    <citation type="submission" date="2020-01" db="EMBL/GenBank/DDBJ databases">
        <authorList>
            <person name="Meier V. D."/>
            <person name="Meier V D."/>
        </authorList>
    </citation>
    <scope>NUCLEOTIDE SEQUENCE</scope>
    <source>
        <strain evidence="2">HLG_WM_MAG_06</strain>
    </source>
</reference>
<dbReference type="AlphaFoldDB" id="A0A6S6TT52"/>
<feature type="transmembrane region" description="Helical" evidence="1">
    <location>
        <begin position="119"/>
        <end position="143"/>
    </location>
</feature>
<keyword evidence="1" id="KW-1133">Transmembrane helix</keyword>
<gene>
    <name evidence="2" type="ORF">HELGO_WM1391</name>
</gene>
<proteinExistence type="predicted"/>
<accession>A0A6S6TT52</accession>
<keyword evidence="1" id="KW-0472">Membrane</keyword>
<feature type="transmembrane region" description="Helical" evidence="1">
    <location>
        <begin position="91"/>
        <end position="113"/>
    </location>
</feature>
<organism evidence="2">
    <name type="scientific">uncultured Sulfurovum sp</name>
    <dbReference type="NCBI Taxonomy" id="269237"/>
    <lineage>
        <taxon>Bacteria</taxon>
        <taxon>Pseudomonadati</taxon>
        <taxon>Campylobacterota</taxon>
        <taxon>Epsilonproteobacteria</taxon>
        <taxon>Campylobacterales</taxon>
        <taxon>Sulfurovaceae</taxon>
        <taxon>Sulfurovum</taxon>
        <taxon>environmental samples</taxon>
    </lineage>
</organism>
<sequence>MKVKLTSILGVLLFFSVNLLFSDEEGDIFVPYDDEGFYAGSIIILFIIYFLTPFITLLIIGGITYAIAPFVFQEFKRLIQLYDDFQFKEAFFKHFIHFLLFTPIAVLLLYFAYSLENTTLYLFALFIFLYSSFIGFYVTLYFIYATYTKRLKRIFISLILGAGVFLFFASSAYVVFEPIYKKFHNI</sequence>
<evidence type="ECO:0000313" key="2">
    <source>
        <dbReference type="EMBL" id="CAA6817869.1"/>
    </source>
</evidence>
<dbReference type="EMBL" id="CACVAP010000086">
    <property type="protein sequence ID" value="CAA6817869.1"/>
    <property type="molecule type" value="Genomic_DNA"/>
</dbReference>
<protein>
    <submittedName>
        <fullName evidence="2">Uncharacterized protein</fullName>
    </submittedName>
</protein>